<keyword evidence="2" id="KW-1185">Reference proteome</keyword>
<comment type="caution">
    <text evidence="1">The sequence shown here is derived from an EMBL/GenBank/DDBJ whole genome shotgun (WGS) entry which is preliminary data.</text>
</comment>
<evidence type="ECO:0000313" key="2">
    <source>
        <dbReference type="Proteomes" id="UP001138681"/>
    </source>
</evidence>
<evidence type="ECO:0000313" key="1">
    <source>
        <dbReference type="EMBL" id="MBV7259652.1"/>
    </source>
</evidence>
<dbReference type="AlphaFoldDB" id="A0A9X1F3Y7"/>
<gene>
    <name evidence="1" type="ORF">KCG46_08720</name>
</gene>
<protein>
    <submittedName>
        <fullName evidence="1">DUF4258 domain-containing protein</fullName>
    </submittedName>
</protein>
<proteinExistence type="predicted"/>
<dbReference type="Proteomes" id="UP001138681">
    <property type="component" value="Unassembled WGS sequence"/>
</dbReference>
<dbReference type="Pfam" id="PF14076">
    <property type="entry name" value="DUF4258"/>
    <property type="match status" value="1"/>
</dbReference>
<dbReference type="EMBL" id="JAGSPC010000001">
    <property type="protein sequence ID" value="MBV7259652.1"/>
    <property type="molecule type" value="Genomic_DNA"/>
</dbReference>
<reference evidence="1" key="1">
    <citation type="submission" date="2021-04" db="EMBL/GenBank/DDBJ databases">
        <authorList>
            <person name="Pira H."/>
            <person name="Risdian C."/>
            <person name="Wink J."/>
        </authorList>
    </citation>
    <scope>NUCLEOTIDE SEQUENCE</scope>
    <source>
        <strain evidence="1">WH158</strain>
    </source>
</reference>
<dbReference type="RefSeq" id="WP_218404855.1">
    <property type="nucleotide sequence ID" value="NZ_JAGSPC010000001.1"/>
</dbReference>
<organism evidence="1 2">
    <name type="scientific">Erythrobacter crassostreae</name>
    <dbReference type="NCBI Taxonomy" id="2828328"/>
    <lineage>
        <taxon>Bacteria</taxon>
        <taxon>Pseudomonadati</taxon>
        <taxon>Pseudomonadota</taxon>
        <taxon>Alphaproteobacteria</taxon>
        <taxon>Sphingomonadales</taxon>
        <taxon>Erythrobacteraceae</taxon>
        <taxon>Erythrobacter/Porphyrobacter group</taxon>
        <taxon>Erythrobacter</taxon>
    </lineage>
</organism>
<name>A0A9X1F3Y7_9SPHN</name>
<accession>A0A9X1F3Y7</accession>
<sequence length="111" mass="12435">MRQATAKTVVDFKPSAERIQQTIRAIAEKDHKVFFGPHSKRRMHERGITRLDAVRVLKKGHVDGVIVPGDKVGEWKCKITGKVKGSREIGVVTIVSNGTSIFVKTVEWEDL</sequence>
<dbReference type="InterPro" id="IPR025354">
    <property type="entry name" value="DUF4258"/>
</dbReference>